<dbReference type="SUPFAM" id="SSF53335">
    <property type="entry name" value="S-adenosyl-L-methionine-dependent methyltransferases"/>
    <property type="match status" value="1"/>
</dbReference>
<gene>
    <name evidence="2" type="ORF">CENA302_01775</name>
</gene>
<evidence type="ECO:0000313" key="3">
    <source>
        <dbReference type="Proteomes" id="UP000190056"/>
    </source>
</evidence>
<dbReference type="Pfam" id="PF13847">
    <property type="entry name" value="Methyltransf_31"/>
    <property type="match status" value="1"/>
</dbReference>
<dbReference type="RefSeq" id="WP_009341518.1">
    <property type="nucleotide sequence ID" value="NZ_MTPU01000012.1"/>
</dbReference>
<dbReference type="PANTHER" id="PTHR43861">
    <property type="entry name" value="TRANS-ACONITATE 2-METHYLTRANSFERASE-RELATED"/>
    <property type="match status" value="1"/>
</dbReference>
<dbReference type="CDD" id="cd02440">
    <property type="entry name" value="AdoMet_MTases"/>
    <property type="match status" value="1"/>
</dbReference>
<protein>
    <recommendedName>
        <fullName evidence="1">Methyltransferase domain-containing protein</fullName>
    </recommendedName>
</protein>
<reference evidence="2 3" key="1">
    <citation type="submission" date="2017-01" db="EMBL/GenBank/DDBJ databases">
        <authorList>
            <person name="Abreu V.A."/>
            <person name="Popin R.V."/>
            <person name="Rigonato J."/>
            <person name="Andreote A.P."/>
            <person name="Schaker P.C."/>
            <person name="Hoff-Risseti C."/>
            <person name="Alvarenga D.O."/>
            <person name="Varani A.M."/>
            <person name="Fiore M.F."/>
        </authorList>
    </citation>
    <scope>NUCLEOTIDE SEQUENCE [LARGE SCALE GENOMIC DNA]</scope>
    <source>
        <strain evidence="2 3">CENA302</strain>
    </source>
</reference>
<comment type="caution">
    <text evidence="2">The sequence shown here is derived from an EMBL/GenBank/DDBJ whole genome shotgun (WGS) entry which is preliminary data.</text>
</comment>
<proteinExistence type="predicted"/>
<dbReference type="Gene3D" id="3.40.50.150">
    <property type="entry name" value="Vaccinia Virus protein VP39"/>
    <property type="match status" value="1"/>
</dbReference>
<dbReference type="AlphaFoldDB" id="A0A9Q5QZ65"/>
<organism evidence="2 3">
    <name type="scientific">Cylindrospermopsis raciborskii CENA302</name>
    <dbReference type="NCBI Taxonomy" id="1170768"/>
    <lineage>
        <taxon>Bacteria</taxon>
        <taxon>Bacillati</taxon>
        <taxon>Cyanobacteriota</taxon>
        <taxon>Cyanophyceae</taxon>
        <taxon>Nostocales</taxon>
        <taxon>Aphanizomenonaceae</taxon>
        <taxon>Cylindrospermopsis</taxon>
    </lineage>
</organism>
<dbReference type="InterPro" id="IPR029063">
    <property type="entry name" value="SAM-dependent_MTases_sf"/>
</dbReference>
<name>A0A9Q5QZ65_9CYAN</name>
<feature type="domain" description="Methyltransferase" evidence="1">
    <location>
        <begin position="56"/>
        <end position="161"/>
    </location>
</feature>
<dbReference type="InterPro" id="IPR025714">
    <property type="entry name" value="Methyltranfer_dom"/>
</dbReference>
<evidence type="ECO:0000259" key="1">
    <source>
        <dbReference type="Pfam" id="PF13847"/>
    </source>
</evidence>
<accession>A0A9Q5QZ65</accession>
<dbReference type="Proteomes" id="UP000190056">
    <property type="component" value="Unassembled WGS sequence"/>
</dbReference>
<sequence>MKYQNPMEYWINNQFEEMYQDIDDPWGCAAHCNSLDNQIFRLMLIENFNKISFNSPKKVLDIGCGTGDATYQVFSILSMGGNLIEMIGIDVSLTAIQKATQKYPSIKFQNKNIMYDEIESCFDLILLSEVIWYILDDINGVFQKVLRSLNPGGKLAIKQYFPKDQKIGKQVIDGFQGFETFLDELQTDLPFRVVSNILTSHNSHEKVLLMKLERI</sequence>
<dbReference type="EMBL" id="MTPU01000012">
    <property type="protein sequence ID" value="OPH11088.1"/>
    <property type="molecule type" value="Genomic_DNA"/>
</dbReference>
<evidence type="ECO:0000313" key="2">
    <source>
        <dbReference type="EMBL" id="OPH11088.1"/>
    </source>
</evidence>